<reference evidence="2 3" key="1">
    <citation type="submission" date="2019-03" db="EMBL/GenBank/DDBJ databases">
        <title>Single cell metagenomics reveals metabolic interactions within the superorganism composed of flagellate Streblomastix strix and complex community of Bacteroidetes bacteria on its surface.</title>
        <authorList>
            <person name="Treitli S.C."/>
            <person name="Kolisko M."/>
            <person name="Husnik F."/>
            <person name="Keeling P."/>
            <person name="Hampl V."/>
        </authorList>
    </citation>
    <scope>NUCLEOTIDE SEQUENCE [LARGE SCALE GENOMIC DNA]</scope>
    <source>
        <strain evidence="2">ST1C</strain>
    </source>
</reference>
<evidence type="ECO:0000313" key="2">
    <source>
        <dbReference type="EMBL" id="KAA6378680.1"/>
    </source>
</evidence>
<protein>
    <recommendedName>
        <fullName evidence="1">Protein kinase domain-containing protein</fullName>
    </recommendedName>
</protein>
<proteinExistence type="predicted"/>
<dbReference type="Proteomes" id="UP000324800">
    <property type="component" value="Unassembled WGS sequence"/>
</dbReference>
<organism evidence="2 3">
    <name type="scientific">Streblomastix strix</name>
    <dbReference type="NCBI Taxonomy" id="222440"/>
    <lineage>
        <taxon>Eukaryota</taxon>
        <taxon>Metamonada</taxon>
        <taxon>Preaxostyla</taxon>
        <taxon>Oxymonadida</taxon>
        <taxon>Streblomastigidae</taxon>
        <taxon>Streblomastix</taxon>
    </lineage>
</organism>
<gene>
    <name evidence="2" type="ORF">EZS28_025793</name>
</gene>
<name>A0A5J4V835_9EUKA</name>
<dbReference type="Gene3D" id="1.10.510.10">
    <property type="entry name" value="Transferase(Phosphotransferase) domain 1"/>
    <property type="match status" value="1"/>
</dbReference>
<dbReference type="GO" id="GO:0004672">
    <property type="term" value="F:protein kinase activity"/>
    <property type="evidence" value="ECO:0007669"/>
    <property type="project" value="InterPro"/>
</dbReference>
<dbReference type="AlphaFoldDB" id="A0A5J4V835"/>
<dbReference type="GO" id="GO:0005524">
    <property type="term" value="F:ATP binding"/>
    <property type="evidence" value="ECO:0007669"/>
    <property type="project" value="InterPro"/>
</dbReference>
<dbReference type="Pfam" id="PF00069">
    <property type="entry name" value="Pkinase"/>
    <property type="match status" value="1"/>
</dbReference>
<dbReference type="EMBL" id="SNRW01008988">
    <property type="protein sequence ID" value="KAA6378680.1"/>
    <property type="molecule type" value="Genomic_DNA"/>
</dbReference>
<feature type="domain" description="Protein kinase" evidence="1">
    <location>
        <begin position="1"/>
        <end position="130"/>
    </location>
</feature>
<dbReference type="PROSITE" id="PS50011">
    <property type="entry name" value="PROTEIN_KINASE_DOM"/>
    <property type="match status" value="1"/>
</dbReference>
<dbReference type="InterPro" id="IPR011009">
    <property type="entry name" value="Kinase-like_dom_sf"/>
</dbReference>
<accession>A0A5J4V835</accession>
<dbReference type="InterPro" id="IPR000719">
    <property type="entry name" value="Prot_kinase_dom"/>
</dbReference>
<comment type="caution">
    <text evidence="2">The sequence shown here is derived from an EMBL/GenBank/DDBJ whole genome shotgun (WGS) entry which is preliminary data.</text>
</comment>
<sequence>MMTLSKLILCLSSAKEEIQGNISRIGRILELRSNTFELIMQISSAVHQLHVNTIIHDDLKSKNVLAMKDYKDKLFCLSADFGFARKIEEERDYLTAMEVTTLYLWPQLLQSKDQSNSGAQKLMLTPSSDI</sequence>
<dbReference type="SUPFAM" id="SSF56112">
    <property type="entry name" value="Protein kinase-like (PK-like)"/>
    <property type="match status" value="1"/>
</dbReference>
<evidence type="ECO:0000313" key="3">
    <source>
        <dbReference type="Proteomes" id="UP000324800"/>
    </source>
</evidence>
<evidence type="ECO:0000259" key="1">
    <source>
        <dbReference type="PROSITE" id="PS50011"/>
    </source>
</evidence>